<feature type="domain" description="Chorismate-utilising enzyme C-terminal" evidence="5">
    <location>
        <begin position="174"/>
        <end position="427"/>
    </location>
</feature>
<gene>
    <name evidence="6" type="ORF">WS67_20460</name>
</gene>
<dbReference type="PANTHER" id="PTHR11236:SF48">
    <property type="entry name" value="ISOCHORISMATE SYNTHASE MENF"/>
    <property type="match status" value="1"/>
</dbReference>
<dbReference type="OrthoDB" id="9806579at2"/>
<dbReference type="SUPFAM" id="SSF56322">
    <property type="entry name" value="ADC synthase"/>
    <property type="match status" value="1"/>
</dbReference>
<protein>
    <submittedName>
        <fullName evidence="6">Salicylate synthase</fullName>
    </submittedName>
</protein>
<evidence type="ECO:0000256" key="3">
    <source>
        <dbReference type="ARBA" id="ARBA00022842"/>
    </source>
</evidence>
<accession>A0A103DXF6</accession>
<dbReference type="AlphaFoldDB" id="A0A103DXF6"/>
<evidence type="ECO:0000256" key="1">
    <source>
        <dbReference type="ARBA" id="ARBA00001946"/>
    </source>
</evidence>
<dbReference type="PANTHER" id="PTHR11236">
    <property type="entry name" value="AMINOBENZOATE/ANTHRANILATE SYNTHASE"/>
    <property type="match status" value="1"/>
</dbReference>
<reference evidence="6 7" key="1">
    <citation type="submission" date="2015-11" db="EMBL/GenBank/DDBJ databases">
        <title>Expanding the genomic diversity of Burkholderia species for the development of highly accurate diagnostics.</title>
        <authorList>
            <person name="Sahl J."/>
            <person name="Keim P."/>
            <person name="Wagner D."/>
        </authorList>
    </citation>
    <scope>NUCLEOTIDE SEQUENCE [LARGE SCALE GENOMIC DNA]</scope>
    <source>
        <strain evidence="6 7">TSV85</strain>
    </source>
</reference>
<dbReference type="GO" id="GO:0046872">
    <property type="term" value="F:metal ion binding"/>
    <property type="evidence" value="ECO:0007669"/>
    <property type="project" value="UniProtKB-KW"/>
</dbReference>
<sequence length="453" mass="48966">MTNGILVEKSPLPKSRVLPLIEALLNHYANEDQYVYERGPCWYVGIGAKASLMIDSDGRQATIFANGETQSVAVNGTLAETARTFLSRHGPPAARIFGQAGFNYAAHVNGHPYRPGRWPLLALMLPHKEVVFDGNSATIYTVDQATAQEIQALMTARAKEMPSGGLSVDASANAADYEDRVSRALIEIGNGAYAKVIIARSIELESEIDMPATLRHGRASNSPARSFLLKHGQFEAIGFSPELVTLVENGVVTTEPLAGTRSALGTDEEIAARRNELLNDPKEIVEHVLSVRAAIEELDEICVAGTVSVNDFMSIRQRGSVQHLGSRVSGRLACGKDAWDAFDTLFPSITASGIPKKLALHAIERLEDTPRELYAGAVLLLEGHGMFEAALVLRSVFQDKSRRWLQAGAGIIAQSRPERELAETNEKLASIAPYLVARTRAEAVGTSISRSSA</sequence>
<evidence type="ECO:0000313" key="7">
    <source>
        <dbReference type="Proteomes" id="UP000062788"/>
    </source>
</evidence>
<name>A0A103DXF6_9BURK</name>
<evidence type="ECO:0000259" key="5">
    <source>
        <dbReference type="Pfam" id="PF00425"/>
    </source>
</evidence>
<dbReference type="Gene3D" id="3.60.120.10">
    <property type="entry name" value="Anthranilate synthase"/>
    <property type="match status" value="1"/>
</dbReference>
<dbReference type="InterPro" id="IPR019999">
    <property type="entry name" value="Anth_synth_I-like"/>
</dbReference>
<organism evidence="6 7">
    <name type="scientific">Burkholderia singularis</name>
    <dbReference type="NCBI Taxonomy" id="1503053"/>
    <lineage>
        <taxon>Bacteria</taxon>
        <taxon>Pseudomonadati</taxon>
        <taxon>Pseudomonadota</taxon>
        <taxon>Betaproteobacteria</taxon>
        <taxon>Burkholderiales</taxon>
        <taxon>Burkholderiaceae</taxon>
        <taxon>Burkholderia</taxon>
        <taxon>pseudomallei group</taxon>
    </lineage>
</organism>
<comment type="cofactor">
    <cofactor evidence="1">
        <name>Mg(2+)</name>
        <dbReference type="ChEBI" id="CHEBI:18420"/>
    </cofactor>
</comment>
<keyword evidence="4" id="KW-0456">Lyase</keyword>
<dbReference type="EMBL" id="LOWA01000054">
    <property type="protein sequence ID" value="KVE24482.1"/>
    <property type="molecule type" value="Genomic_DNA"/>
</dbReference>
<dbReference type="GO" id="GO:0000162">
    <property type="term" value="P:L-tryptophan biosynthetic process"/>
    <property type="evidence" value="ECO:0007669"/>
    <property type="project" value="TreeGrafter"/>
</dbReference>
<dbReference type="InterPro" id="IPR005801">
    <property type="entry name" value="ADC_synthase"/>
</dbReference>
<dbReference type="InterPro" id="IPR015890">
    <property type="entry name" value="Chorismate_C"/>
</dbReference>
<evidence type="ECO:0000256" key="2">
    <source>
        <dbReference type="ARBA" id="ARBA00022723"/>
    </source>
</evidence>
<keyword evidence="2" id="KW-0479">Metal-binding</keyword>
<dbReference type="GO" id="GO:0016833">
    <property type="term" value="F:oxo-acid-lyase activity"/>
    <property type="evidence" value="ECO:0007669"/>
    <property type="project" value="InterPro"/>
</dbReference>
<dbReference type="InterPro" id="IPR019996">
    <property type="entry name" value="Salicylate_synthase"/>
</dbReference>
<keyword evidence="3" id="KW-0460">Magnesium</keyword>
<keyword evidence="7" id="KW-1185">Reference proteome</keyword>
<comment type="caution">
    <text evidence="6">The sequence shown here is derived from an EMBL/GenBank/DDBJ whole genome shotgun (WGS) entry which is preliminary data.</text>
</comment>
<dbReference type="Pfam" id="PF00425">
    <property type="entry name" value="Chorismate_bind"/>
    <property type="match status" value="1"/>
</dbReference>
<dbReference type="Proteomes" id="UP000062788">
    <property type="component" value="Unassembled WGS sequence"/>
</dbReference>
<dbReference type="NCBIfam" id="TIGR03494">
    <property type="entry name" value="salicyl_syn"/>
    <property type="match status" value="1"/>
</dbReference>
<dbReference type="GO" id="GO:0008909">
    <property type="term" value="F:isochorismate synthase activity"/>
    <property type="evidence" value="ECO:0007669"/>
    <property type="project" value="InterPro"/>
</dbReference>
<dbReference type="RefSeq" id="WP_059519702.1">
    <property type="nucleotide sequence ID" value="NZ_LOWA01000054.1"/>
</dbReference>
<evidence type="ECO:0000256" key="4">
    <source>
        <dbReference type="ARBA" id="ARBA00023239"/>
    </source>
</evidence>
<proteinExistence type="predicted"/>
<evidence type="ECO:0000313" key="6">
    <source>
        <dbReference type="EMBL" id="KVE24482.1"/>
    </source>
</evidence>